<dbReference type="Proteomes" id="UP000887116">
    <property type="component" value="Unassembled WGS sequence"/>
</dbReference>
<comment type="caution">
    <text evidence="1">The sequence shown here is derived from an EMBL/GenBank/DDBJ whole genome shotgun (WGS) entry which is preliminary data.</text>
</comment>
<evidence type="ECO:0000313" key="1">
    <source>
        <dbReference type="EMBL" id="GFR22002.1"/>
    </source>
</evidence>
<feature type="non-terminal residue" evidence="1">
    <location>
        <position position="58"/>
    </location>
</feature>
<reference evidence="1" key="1">
    <citation type="submission" date="2020-07" db="EMBL/GenBank/DDBJ databases">
        <title>Multicomponent nature underlies the extraordinary mechanical properties of spider dragline silk.</title>
        <authorList>
            <person name="Kono N."/>
            <person name="Nakamura H."/>
            <person name="Mori M."/>
            <person name="Yoshida Y."/>
            <person name="Ohtoshi R."/>
            <person name="Malay A.D."/>
            <person name="Moran D.A.P."/>
            <person name="Tomita M."/>
            <person name="Numata K."/>
            <person name="Arakawa K."/>
        </authorList>
    </citation>
    <scope>NUCLEOTIDE SEQUENCE</scope>
</reference>
<sequence>MSSYFASATHSARSSYLQPIRIFQAVVYNSTSLFQKLSIPQLRHDSHSSSDKTGHGSS</sequence>
<keyword evidence="2" id="KW-1185">Reference proteome</keyword>
<organism evidence="1 2">
    <name type="scientific">Trichonephila clavata</name>
    <name type="common">Joro spider</name>
    <name type="synonym">Nephila clavata</name>
    <dbReference type="NCBI Taxonomy" id="2740835"/>
    <lineage>
        <taxon>Eukaryota</taxon>
        <taxon>Metazoa</taxon>
        <taxon>Ecdysozoa</taxon>
        <taxon>Arthropoda</taxon>
        <taxon>Chelicerata</taxon>
        <taxon>Arachnida</taxon>
        <taxon>Araneae</taxon>
        <taxon>Araneomorphae</taxon>
        <taxon>Entelegynae</taxon>
        <taxon>Araneoidea</taxon>
        <taxon>Nephilidae</taxon>
        <taxon>Trichonephila</taxon>
    </lineage>
</organism>
<dbReference type="AlphaFoldDB" id="A0A8X6LVB4"/>
<proteinExistence type="predicted"/>
<evidence type="ECO:0000313" key="2">
    <source>
        <dbReference type="Proteomes" id="UP000887116"/>
    </source>
</evidence>
<accession>A0A8X6LVB4</accession>
<name>A0A8X6LVB4_TRICU</name>
<dbReference type="EMBL" id="BMAO01018222">
    <property type="protein sequence ID" value="GFR22002.1"/>
    <property type="molecule type" value="Genomic_DNA"/>
</dbReference>
<gene>
    <name evidence="1" type="ORF">TNCT_496191</name>
</gene>
<protein>
    <submittedName>
        <fullName evidence="1">Uncharacterized protein</fullName>
    </submittedName>
</protein>